<dbReference type="Proteomes" id="UP000066124">
    <property type="component" value="Chromosome"/>
</dbReference>
<name>A0A0K1IPD8_HALGI</name>
<dbReference type="RefSeq" id="WP_050458452.1">
    <property type="nucleotide sequence ID" value="NZ_CP011947.1"/>
</dbReference>
<evidence type="ECO:0000313" key="2">
    <source>
        <dbReference type="EMBL" id="AKU06321.1"/>
    </source>
</evidence>
<feature type="transmembrane region" description="Helical" evidence="1">
    <location>
        <begin position="63"/>
        <end position="80"/>
    </location>
</feature>
<keyword evidence="1" id="KW-0812">Transmembrane</keyword>
<dbReference type="AlphaFoldDB" id="A0A0K1IPD8"/>
<proteinExistence type="predicted"/>
<protein>
    <submittedName>
        <fullName evidence="2">Uncharacterized protein</fullName>
    </submittedName>
</protein>
<dbReference type="KEGG" id="hgi:ABY42_00640"/>
<feature type="transmembrane region" description="Helical" evidence="1">
    <location>
        <begin position="33"/>
        <end position="51"/>
    </location>
</feature>
<keyword evidence="1" id="KW-0472">Membrane</keyword>
<reference evidence="3" key="1">
    <citation type="journal article" date="2015" name="J. Biotechnol.">
        <title>Complete genome sequence of Haloferax gibbonsii strain ARA6, a potential producer of polyhydroxyalkanoates and halocins isolated from Araruama, Rio de Janeiro, Brasil.</title>
        <authorList>
            <person name="Pinto L.H."/>
            <person name="D'Alincourt Carvalho-Assef A.P."/>
            <person name="Vieira R.P."/>
            <person name="Clementino M.M."/>
            <person name="Albano R.M."/>
        </authorList>
    </citation>
    <scope>NUCLEOTIDE SEQUENCE [LARGE SCALE GENOMIC DNA]</scope>
    <source>
        <strain evidence="3">ARA6</strain>
    </source>
</reference>
<evidence type="ECO:0000256" key="1">
    <source>
        <dbReference type="SAM" id="Phobius"/>
    </source>
</evidence>
<dbReference type="PATRIC" id="fig|35746.4.peg.137"/>
<accession>A0A0K1IPD8</accession>
<dbReference type="EMBL" id="CP011947">
    <property type="protein sequence ID" value="AKU06321.1"/>
    <property type="molecule type" value="Genomic_DNA"/>
</dbReference>
<gene>
    <name evidence="2" type="ORF">ABY42_00640</name>
</gene>
<sequence>MDVLGIVAAAVVFGVAAYNFATSLDGRFARPLFGSLGLVAATLYVIDRFGIAASLGLDVSRGLQLVAALLVVSALVDFLARRAGADASESS</sequence>
<organism evidence="2 3">
    <name type="scientific">Haloferax gibbonsii</name>
    <dbReference type="NCBI Taxonomy" id="35746"/>
    <lineage>
        <taxon>Archaea</taxon>
        <taxon>Methanobacteriati</taxon>
        <taxon>Methanobacteriota</taxon>
        <taxon>Stenosarchaea group</taxon>
        <taxon>Halobacteria</taxon>
        <taxon>Halobacteriales</taxon>
        <taxon>Haloferacaceae</taxon>
        <taxon>Haloferax</taxon>
    </lineage>
</organism>
<evidence type="ECO:0000313" key="3">
    <source>
        <dbReference type="Proteomes" id="UP000066124"/>
    </source>
</evidence>
<dbReference type="GeneID" id="25244424"/>
<keyword evidence="1" id="KW-1133">Transmembrane helix</keyword>